<evidence type="ECO:0000313" key="1">
    <source>
        <dbReference type="EMBL" id="VEL35430.1"/>
    </source>
</evidence>
<protein>
    <submittedName>
        <fullName evidence="1">Uncharacterized protein</fullName>
    </submittedName>
</protein>
<proteinExistence type="predicted"/>
<sequence>MELFPPFWLVDPAFTTDPTASTPFEHQIEINALRFFLKYHLAYRHIFVCEHLFPSLLAMQLSWFRGLVAKVSCLAVWLGGWLAAARSATFCPPYDDGSKPVDPTGATVVQPPQFSLSHHKTSRSPSSLNFAIQTATDEFKIESTTVESTLLDISETPNHSLIDVAPWVTAVGRHPFLLKERVPAKRPDVQKREEIDSTERKHGLARRHVSFAEKDSFPFLPRVLAHARRAVVCRLLASTDCPPFVQMPEPFRSNVALSASLPDVGRLRHLIEDWLHSLPPNLHLGGRHRAIYAYNKSTETFALMSASSQLETELCIYKNLLLFLSDPVASAHLITILLRLDILEGCLCNKGKLPFQNWDKDRDASAACWRAQLLSHLVATIRLADASNQYDEMKPSGAKIGLVSGGDFSGVAIGS</sequence>
<dbReference type="Proteomes" id="UP000784294">
    <property type="component" value="Unassembled WGS sequence"/>
</dbReference>
<organism evidence="1 2">
    <name type="scientific">Protopolystoma xenopodis</name>
    <dbReference type="NCBI Taxonomy" id="117903"/>
    <lineage>
        <taxon>Eukaryota</taxon>
        <taxon>Metazoa</taxon>
        <taxon>Spiralia</taxon>
        <taxon>Lophotrochozoa</taxon>
        <taxon>Platyhelminthes</taxon>
        <taxon>Monogenea</taxon>
        <taxon>Polyopisthocotylea</taxon>
        <taxon>Polystomatidea</taxon>
        <taxon>Polystomatidae</taxon>
        <taxon>Protopolystoma</taxon>
    </lineage>
</organism>
<name>A0A448XFI0_9PLAT</name>
<dbReference type="AlphaFoldDB" id="A0A448XFI0"/>
<keyword evidence="2" id="KW-1185">Reference proteome</keyword>
<reference evidence="1" key="1">
    <citation type="submission" date="2018-11" db="EMBL/GenBank/DDBJ databases">
        <authorList>
            <consortium name="Pathogen Informatics"/>
        </authorList>
    </citation>
    <scope>NUCLEOTIDE SEQUENCE</scope>
</reference>
<evidence type="ECO:0000313" key="2">
    <source>
        <dbReference type="Proteomes" id="UP000784294"/>
    </source>
</evidence>
<comment type="caution">
    <text evidence="1">The sequence shown here is derived from an EMBL/GenBank/DDBJ whole genome shotgun (WGS) entry which is preliminary data.</text>
</comment>
<gene>
    <name evidence="1" type="ORF">PXEA_LOCUS28870</name>
</gene>
<accession>A0A448XFI0</accession>
<dbReference type="EMBL" id="CAAALY010249832">
    <property type="protein sequence ID" value="VEL35430.1"/>
    <property type="molecule type" value="Genomic_DNA"/>
</dbReference>